<evidence type="ECO:0000259" key="3">
    <source>
        <dbReference type="Pfam" id="PF24092"/>
    </source>
</evidence>
<evidence type="ECO:0000313" key="5">
    <source>
        <dbReference type="Proteomes" id="UP000321424"/>
    </source>
</evidence>
<proteinExistence type="predicted"/>
<dbReference type="InterPro" id="IPR056463">
    <property type="entry name" value="DUF7373_C"/>
</dbReference>
<keyword evidence="1" id="KW-0732">Signal</keyword>
<evidence type="ECO:0000313" key="4">
    <source>
        <dbReference type="EMBL" id="GEM40104.1"/>
    </source>
</evidence>
<evidence type="ECO:0000256" key="1">
    <source>
        <dbReference type="SAM" id="SignalP"/>
    </source>
</evidence>
<organism evidence="4 5">
    <name type="scientific">Nocardia ninae NBRC 108245</name>
    <dbReference type="NCBI Taxonomy" id="1210091"/>
    <lineage>
        <taxon>Bacteria</taxon>
        <taxon>Bacillati</taxon>
        <taxon>Actinomycetota</taxon>
        <taxon>Actinomycetes</taxon>
        <taxon>Mycobacteriales</taxon>
        <taxon>Nocardiaceae</taxon>
        <taxon>Nocardia</taxon>
    </lineage>
</organism>
<feature type="domain" description="DUF7373" evidence="2">
    <location>
        <begin position="53"/>
        <end position="250"/>
    </location>
</feature>
<dbReference type="Pfam" id="PF24088">
    <property type="entry name" value="DUF7373"/>
    <property type="match status" value="1"/>
</dbReference>
<comment type="caution">
    <text evidence="4">The sequence shown here is derived from an EMBL/GenBank/DDBJ whole genome shotgun (WGS) entry which is preliminary data.</text>
</comment>
<feature type="signal peptide" evidence="1">
    <location>
        <begin position="1"/>
        <end position="32"/>
    </location>
</feature>
<dbReference type="AlphaFoldDB" id="A0A511MHG2"/>
<dbReference type="Proteomes" id="UP000321424">
    <property type="component" value="Unassembled WGS sequence"/>
</dbReference>
<dbReference type="PROSITE" id="PS51257">
    <property type="entry name" value="PROKAR_LIPOPROTEIN"/>
    <property type="match status" value="1"/>
</dbReference>
<protein>
    <submittedName>
        <fullName evidence="4">Uncharacterized protein</fullName>
    </submittedName>
</protein>
<dbReference type="Pfam" id="PF24092">
    <property type="entry name" value="DUF7373_C"/>
    <property type="match status" value="1"/>
</dbReference>
<name>A0A511MHG2_9NOCA</name>
<feature type="domain" description="DUF7373" evidence="3">
    <location>
        <begin position="255"/>
        <end position="400"/>
    </location>
</feature>
<dbReference type="OrthoDB" id="5171545at2"/>
<dbReference type="EMBL" id="BJXA01000032">
    <property type="protein sequence ID" value="GEM40104.1"/>
    <property type="molecule type" value="Genomic_DNA"/>
</dbReference>
<dbReference type="RefSeq" id="WP_147134915.1">
    <property type="nucleotide sequence ID" value="NZ_BJXA01000032.1"/>
</dbReference>
<keyword evidence="5" id="KW-1185">Reference proteome</keyword>
<reference evidence="4 5" key="1">
    <citation type="submission" date="2019-07" db="EMBL/GenBank/DDBJ databases">
        <title>Whole genome shotgun sequence of Nocardia ninae NBRC 108245.</title>
        <authorList>
            <person name="Hosoyama A."/>
            <person name="Uohara A."/>
            <person name="Ohji S."/>
            <person name="Ichikawa N."/>
        </authorList>
    </citation>
    <scope>NUCLEOTIDE SEQUENCE [LARGE SCALE GENOMIC DNA]</scope>
    <source>
        <strain evidence="4 5">NBRC 108245</strain>
    </source>
</reference>
<gene>
    <name evidence="4" type="ORF">NN4_46230</name>
</gene>
<sequence length="401" mass="43308">MVRTSRIALVASCITVAGLLTGCGGVPGTATAGEIDVRQLEVGTYAVDRHRYDQDAGDKAALVEGMRMSDAVVPTVQIDPSLKVGRGSAVVADAEQALDFVAKSSKPVFDDRKLITGYAASGADRPDPEGQTNPAPEATAVTIALFRFPDPAIAKLAARELEDVDIAISPENRKLPSTTYPDAYIHWRPGVPTVGTFMAHKEFVISLFIQRPHADSTDLVEWVDKSLAAELTQLDKFQATPQAKIKDLPVDPEGLLARVAVSDRKNRTPDTATFAIFGPHHMVHRADDESAHLRLIQEAGVDRQAIADDSYVARTRDSAAAQELAAGLMESEGAHYDTLGAPKDVPGAKCLQLNSKGNPEREYKFRCYVAYKRYVGVVTSDKEPDVRQKVAAEYALLANSL</sequence>
<accession>A0A511MHG2</accession>
<feature type="chain" id="PRO_5021817606" evidence="1">
    <location>
        <begin position="33"/>
        <end position="401"/>
    </location>
</feature>
<dbReference type="InterPro" id="IPR055797">
    <property type="entry name" value="DUF7373"/>
</dbReference>
<evidence type="ECO:0000259" key="2">
    <source>
        <dbReference type="Pfam" id="PF24088"/>
    </source>
</evidence>